<dbReference type="GO" id="GO:0008017">
    <property type="term" value="F:microtubule binding"/>
    <property type="evidence" value="ECO:0007669"/>
    <property type="project" value="TreeGrafter"/>
</dbReference>
<dbReference type="GO" id="GO:0051493">
    <property type="term" value="P:regulation of cytoskeleton organization"/>
    <property type="evidence" value="ECO:0007669"/>
    <property type="project" value="TreeGrafter"/>
</dbReference>
<dbReference type="Proteomes" id="UP000193719">
    <property type="component" value="Unassembled WGS sequence"/>
</dbReference>
<dbReference type="PROSITE" id="PS50021">
    <property type="entry name" value="CH"/>
    <property type="match status" value="1"/>
</dbReference>
<keyword evidence="3" id="KW-1185">Reference proteome</keyword>
<dbReference type="GO" id="GO:0005930">
    <property type="term" value="C:axoneme"/>
    <property type="evidence" value="ECO:0007669"/>
    <property type="project" value="TreeGrafter"/>
</dbReference>
<reference evidence="2 3" key="1">
    <citation type="submission" date="2016-08" db="EMBL/GenBank/DDBJ databases">
        <title>Genomes of anaerobic fungi encode conserved fungal cellulosomes for biomass hydrolysis.</title>
        <authorList>
            <consortium name="DOE Joint Genome Institute"/>
            <person name="Haitjema C.H."/>
            <person name="Gilmore S.P."/>
            <person name="Henske J.K."/>
            <person name="Solomon K.V."/>
            <person name="De Groot R."/>
            <person name="Kuo A."/>
            <person name="Mondo S.J."/>
            <person name="Salamov A.A."/>
            <person name="Labutti K."/>
            <person name="Zhao Z."/>
            <person name="Chiniquy J."/>
            <person name="Barry K."/>
            <person name="Brewer H.M."/>
            <person name="Purvine S.O."/>
            <person name="Wright A.T."/>
            <person name="Boxma B."/>
            <person name="Van Alen T."/>
            <person name="Hackstein J.H."/>
            <person name="Baker S.E."/>
            <person name="Grigoriev I.V."/>
            <person name="O'Malley M.A."/>
        </authorList>
    </citation>
    <scope>NUCLEOTIDE SEQUENCE [LARGE SCALE GENOMIC DNA]</scope>
    <source>
        <strain evidence="3">finn</strain>
    </source>
</reference>
<gene>
    <name evidence="2" type="ORF">BCR36DRAFT_288132</name>
</gene>
<dbReference type="SUPFAM" id="SSF47576">
    <property type="entry name" value="Calponin-homology domain, CH-domain"/>
    <property type="match status" value="1"/>
</dbReference>
<dbReference type="InterPro" id="IPR052111">
    <property type="entry name" value="Spermatogenesis_Ciliary_MAP"/>
</dbReference>
<accession>A0A1Y1VBS9</accession>
<evidence type="ECO:0000313" key="3">
    <source>
        <dbReference type="Proteomes" id="UP000193719"/>
    </source>
</evidence>
<name>A0A1Y1VBS9_9FUNG</name>
<sequence>MNSGVPRVIIQWLQSMNLTFPYSFPKRDLADGRLVAEIFNNYYNNKINIDVLYSSPSYKNRKDNWDQLQKFFRKNNINIPESIILPVLNYDDDGAVDFLRYIYTLLTKKK</sequence>
<dbReference type="Pfam" id="PF06294">
    <property type="entry name" value="CH_2"/>
    <property type="match status" value="1"/>
</dbReference>
<dbReference type="InterPro" id="IPR001715">
    <property type="entry name" value="CH_dom"/>
</dbReference>
<protein>
    <recommendedName>
        <fullName evidence="1">Calponin-homology (CH) domain-containing protein</fullName>
    </recommendedName>
</protein>
<evidence type="ECO:0000259" key="1">
    <source>
        <dbReference type="PROSITE" id="PS50021"/>
    </source>
</evidence>
<feature type="domain" description="Calponin-homology (CH)" evidence="1">
    <location>
        <begin position="3"/>
        <end position="110"/>
    </location>
</feature>
<dbReference type="OrthoDB" id="62528at2759"/>
<reference evidence="2 3" key="2">
    <citation type="submission" date="2016-08" db="EMBL/GenBank/DDBJ databases">
        <title>Pervasive Adenine N6-methylation of Active Genes in Fungi.</title>
        <authorList>
            <consortium name="DOE Joint Genome Institute"/>
            <person name="Mondo S.J."/>
            <person name="Dannebaum R.O."/>
            <person name="Kuo R.C."/>
            <person name="Labutti K."/>
            <person name="Haridas S."/>
            <person name="Kuo A."/>
            <person name="Salamov A."/>
            <person name="Ahrendt S.R."/>
            <person name="Lipzen A."/>
            <person name="Sullivan W."/>
            <person name="Andreopoulos W.B."/>
            <person name="Clum A."/>
            <person name="Lindquist E."/>
            <person name="Daum C."/>
            <person name="Ramamoorthy G.K."/>
            <person name="Gryganskyi A."/>
            <person name="Culley D."/>
            <person name="Magnuson J.K."/>
            <person name="James T.Y."/>
            <person name="O'Malley M.A."/>
            <person name="Stajich J.E."/>
            <person name="Spatafora J.W."/>
            <person name="Visel A."/>
            <person name="Grigoriev I.V."/>
        </authorList>
    </citation>
    <scope>NUCLEOTIDE SEQUENCE [LARGE SCALE GENOMIC DNA]</scope>
    <source>
        <strain evidence="3">finn</strain>
    </source>
</reference>
<dbReference type="PANTHER" id="PTHR12509:SF8">
    <property type="entry name" value="SPERMATOGENESIS-ASSOCIATED PROTEIN 4"/>
    <property type="match status" value="1"/>
</dbReference>
<proteinExistence type="predicted"/>
<dbReference type="InterPro" id="IPR036872">
    <property type="entry name" value="CH_dom_sf"/>
</dbReference>
<dbReference type="EMBL" id="MCFH01000018">
    <property type="protein sequence ID" value="ORX51518.1"/>
    <property type="molecule type" value="Genomic_DNA"/>
</dbReference>
<evidence type="ECO:0000313" key="2">
    <source>
        <dbReference type="EMBL" id="ORX51518.1"/>
    </source>
</evidence>
<dbReference type="AlphaFoldDB" id="A0A1Y1VBS9"/>
<dbReference type="PANTHER" id="PTHR12509">
    <property type="entry name" value="SPERMATOGENESIS-ASSOCIATED 4-RELATED"/>
    <property type="match status" value="1"/>
</dbReference>
<comment type="caution">
    <text evidence="2">The sequence shown here is derived from an EMBL/GenBank/DDBJ whole genome shotgun (WGS) entry which is preliminary data.</text>
</comment>
<organism evidence="2 3">
    <name type="scientific">Piromyces finnis</name>
    <dbReference type="NCBI Taxonomy" id="1754191"/>
    <lineage>
        <taxon>Eukaryota</taxon>
        <taxon>Fungi</taxon>
        <taxon>Fungi incertae sedis</taxon>
        <taxon>Chytridiomycota</taxon>
        <taxon>Chytridiomycota incertae sedis</taxon>
        <taxon>Neocallimastigomycetes</taxon>
        <taxon>Neocallimastigales</taxon>
        <taxon>Neocallimastigaceae</taxon>
        <taxon>Piromyces</taxon>
    </lineage>
</organism>
<dbReference type="InterPro" id="IPR010441">
    <property type="entry name" value="CH_2"/>
</dbReference>
<dbReference type="STRING" id="1754191.A0A1Y1VBS9"/>
<dbReference type="Gene3D" id="1.10.418.10">
    <property type="entry name" value="Calponin-like domain"/>
    <property type="match status" value="1"/>
</dbReference>